<dbReference type="InterPro" id="IPR000515">
    <property type="entry name" value="MetI-like"/>
</dbReference>
<evidence type="ECO:0000256" key="8">
    <source>
        <dbReference type="ARBA" id="ARBA00022989"/>
    </source>
</evidence>
<evidence type="ECO:0000256" key="4">
    <source>
        <dbReference type="ARBA" id="ARBA00022448"/>
    </source>
</evidence>
<sequence>MSLPVSNGTPRSPGATPPPTTGRLIGTAIVIGGLVAVCAALAAGNAAPQLGSSGIVVPATLALAIVLMVVLVPLARSIANASASHIKWRGGDVVAARALAQKSRDLSATAIGLSVFLAVAVTVFFFLTVTDGAIRDTFLRGELIRTSAIETAKAFGINVALAIGAETLALAIGLLLALGRLLPGKGMGSVRLLAISYIDLFRGLPSVVVIYLICFGLPLAEIPVISEASPIIYAVIALSMTHAAYNAEIFRAGIESVHPSQYSAALSLGMTPARAMLHVILPQGVLRVFPPLLSGFVALQKDTALVNIVGIVDAFAQAKIYAANYYNLSAVTTVCILFVIITIPQTRLVDYMLARRAARARVSSQ</sequence>
<dbReference type="CDD" id="cd06261">
    <property type="entry name" value="TM_PBP2"/>
    <property type="match status" value="1"/>
</dbReference>
<keyword evidence="7" id="KW-0029">Amino-acid transport</keyword>
<keyword evidence="6 10" id="KW-0812">Transmembrane</keyword>
<dbReference type="EMBL" id="JAUSVF010000006">
    <property type="protein sequence ID" value="MDQ0323961.1"/>
    <property type="molecule type" value="Genomic_DNA"/>
</dbReference>
<evidence type="ECO:0000256" key="10">
    <source>
        <dbReference type="RuleBase" id="RU363032"/>
    </source>
</evidence>
<evidence type="ECO:0000256" key="5">
    <source>
        <dbReference type="ARBA" id="ARBA00022475"/>
    </source>
</evidence>
<reference evidence="13 14" key="1">
    <citation type="submission" date="2023-07" db="EMBL/GenBank/DDBJ databases">
        <title>Genomic Encyclopedia of Type Strains, Phase IV (KMG-IV): sequencing the most valuable type-strain genomes for metagenomic binning, comparative biology and taxonomic classification.</title>
        <authorList>
            <person name="Goeker M."/>
        </authorList>
    </citation>
    <scope>NUCLEOTIDE SEQUENCE [LARGE SCALE GENOMIC DNA]</scope>
    <source>
        <strain evidence="13 14">DSM 1112</strain>
    </source>
</reference>
<evidence type="ECO:0000256" key="9">
    <source>
        <dbReference type="ARBA" id="ARBA00023136"/>
    </source>
</evidence>
<evidence type="ECO:0000259" key="12">
    <source>
        <dbReference type="PROSITE" id="PS50928"/>
    </source>
</evidence>
<accession>A0ABU0C222</accession>
<feature type="transmembrane region" description="Helical" evidence="10">
    <location>
        <begin position="106"/>
        <end position="129"/>
    </location>
</feature>
<feature type="compositionally biased region" description="Polar residues" evidence="11">
    <location>
        <begin position="1"/>
        <end position="10"/>
    </location>
</feature>
<keyword evidence="9 10" id="KW-0472">Membrane</keyword>
<evidence type="ECO:0000313" key="14">
    <source>
        <dbReference type="Proteomes" id="UP001230207"/>
    </source>
</evidence>
<organism evidence="13 14">
    <name type="scientific">Pararhizobium capsulatum DSM 1112</name>
    <dbReference type="NCBI Taxonomy" id="1121113"/>
    <lineage>
        <taxon>Bacteria</taxon>
        <taxon>Pseudomonadati</taxon>
        <taxon>Pseudomonadota</taxon>
        <taxon>Alphaproteobacteria</taxon>
        <taxon>Hyphomicrobiales</taxon>
        <taxon>Rhizobiaceae</taxon>
        <taxon>Rhizobium/Agrobacterium group</taxon>
        <taxon>Pararhizobium</taxon>
    </lineage>
</organism>
<feature type="transmembrane region" description="Helical" evidence="10">
    <location>
        <begin position="155"/>
        <end position="179"/>
    </location>
</feature>
<evidence type="ECO:0000256" key="2">
    <source>
        <dbReference type="ARBA" id="ARBA00004429"/>
    </source>
</evidence>
<proteinExistence type="inferred from homology"/>
<feature type="transmembrane region" description="Helical" evidence="10">
    <location>
        <begin position="55"/>
        <end position="79"/>
    </location>
</feature>
<dbReference type="InterPro" id="IPR010065">
    <property type="entry name" value="AA_ABC_transptr_permease_3TM"/>
</dbReference>
<dbReference type="Gene3D" id="1.10.3720.10">
    <property type="entry name" value="MetI-like"/>
    <property type="match status" value="1"/>
</dbReference>
<feature type="region of interest" description="Disordered" evidence="11">
    <location>
        <begin position="1"/>
        <end position="20"/>
    </location>
</feature>
<name>A0ABU0C222_9HYPH</name>
<keyword evidence="14" id="KW-1185">Reference proteome</keyword>
<evidence type="ECO:0000256" key="6">
    <source>
        <dbReference type="ARBA" id="ARBA00022692"/>
    </source>
</evidence>
<dbReference type="InterPro" id="IPR035906">
    <property type="entry name" value="MetI-like_sf"/>
</dbReference>
<feature type="transmembrane region" description="Helical" evidence="10">
    <location>
        <begin position="325"/>
        <end position="343"/>
    </location>
</feature>
<keyword evidence="4 10" id="KW-0813">Transport</keyword>
<keyword evidence="8 10" id="KW-1133">Transmembrane helix</keyword>
<dbReference type="SUPFAM" id="SSF161098">
    <property type="entry name" value="MetI-like"/>
    <property type="match status" value="1"/>
</dbReference>
<comment type="function">
    <text evidence="1">Part of the binding-protein-dependent transport system for glutamine; probably responsible for the translocation of the substrate across the membrane.</text>
</comment>
<feature type="transmembrane region" description="Helical" evidence="10">
    <location>
        <begin position="200"/>
        <end position="219"/>
    </location>
</feature>
<evidence type="ECO:0000256" key="3">
    <source>
        <dbReference type="ARBA" id="ARBA00010072"/>
    </source>
</evidence>
<dbReference type="PANTHER" id="PTHR30614:SF20">
    <property type="entry name" value="GLUTAMINE TRANSPORT SYSTEM PERMEASE PROTEIN GLNP"/>
    <property type="match status" value="1"/>
</dbReference>
<dbReference type="PROSITE" id="PS50928">
    <property type="entry name" value="ABC_TM1"/>
    <property type="match status" value="1"/>
</dbReference>
<comment type="caution">
    <text evidence="13">The sequence shown here is derived from an EMBL/GenBank/DDBJ whole genome shotgun (WGS) entry which is preliminary data.</text>
</comment>
<protein>
    <submittedName>
        <fullName evidence="13">Polar amino acid transport system permease protein</fullName>
    </submittedName>
</protein>
<dbReference type="NCBIfam" id="TIGR01726">
    <property type="entry name" value="HEQRo_perm_3TM"/>
    <property type="match status" value="1"/>
</dbReference>
<dbReference type="Pfam" id="PF00528">
    <property type="entry name" value="BPD_transp_1"/>
    <property type="match status" value="1"/>
</dbReference>
<evidence type="ECO:0000256" key="11">
    <source>
        <dbReference type="SAM" id="MobiDB-lite"/>
    </source>
</evidence>
<keyword evidence="5" id="KW-1003">Cell membrane</keyword>
<evidence type="ECO:0000313" key="13">
    <source>
        <dbReference type="EMBL" id="MDQ0323961.1"/>
    </source>
</evidence>
<comment type="subcellular location">
    <subcellularLocation>
        <location evidence="2">Cell inner membrane</location>
        <topology evidence="2">Multi-pass membrane protein</topology>
    </subcellularLocation>
    <subcellularLocation>
        <location evidence="10">Cell membrane</location>
        <topology evidence="10">Multi-pass membrane protein</topology>
    </subcellularLocation>
</comment>
<evidence type="ECO:0000256" key="7">
    <source>
        <dbReference type="ARBA" id="ARBA00022970"/>
    </source>
</evidence>
<dbReference type="PANTHER" id="PTHR30614">
    <property type="entry name" value="MEMBRANE COMPONENT OF AMINO ACID ABC TRANSPORTER"/>
    <property type="match status" value="1"/>
</dbReference>
<dbReference type="InterPro" id="IPR043429">
    <property type="entry name" value="ArtM/GltK/GlnP/TcyL/YhdX-like"/>
</dbReference>
<feature type="transmembrane region" description="Helical" evidence="10">
    <location>
        <begin position="21"/>
        <end position="43"/>
    </location>
</feature>
<gene>
    <name evidence="13" type="ORF">QO002_006168</name>
</gene>
<dbReference type="Proteomes" id="UP001230207">
    <property type="component" value="Unassembled WGS sequence"/>
</dbReference>
<feature type="domain" description="ABC transmembrane type-1" evidence="12">
    <location>
        <begin position="155"/>
        <end position="349"/>
    </location>
</feature>
<comment type="similarity">
    <text evidence="3">Belongs to the binding-protein-dependent transport system permease family. HisMQ subfamily.</text>
</comment>
<dbReference type="RefSeq" id="WP_307237136.1">
    <property type="nucleotide sequence ID" value="NZ_JAUSVF010000006.1"/>
</dbReference>
<evidence type="ECO:0000256" key="1">
    <source>
        <dbReference type="ARBA" id="ARBA00003159"/>
    </source>
</evidence>